<name>A0A840U643_9GAMM</name>
<dbReference type="AlphaFoldDB" id="A0A840U643"/>
<proteinExistence type="predicted"/>
<organism evidence="2 3">
    <name type="scientific">Marinobacter oulmenensis</name>
    <dbReference type="NCBI Taxonomy" id="643747"/>
    <lineage>
        <taxon>Bacteria</taxon>
        <taxon>Pseudomonadati</taxon>
        <taxon>Pseudomonadota</taxon>
        <taxon>Gammaproteobacteria</taxon>
        <taxon>Pseudomonadales</taxon>
        <taxon>Marinobacteraceae</taxon>
        <taxon>Marinobacter</taxon>
    </lineage>
</organism>
<comment type="caution">
    <text evidence="2">The sequence shown here is derived from an EMBL/GenBank/DDBJ whole genome shotgun (WGS) entry which is preliminary data.</text>
</comment>
<feature type="compositionally biased region" description="Basic and acidic residues" evidence="1">
    <location>
        <begin position="33"/>
        <end position="51"/>
    </location>
</feature>
<evidence type="ECO:0000313" key="3">
    <source>
        <dbReference type="Proteomes" id="UP000591735"/>
    </source>
</evidence>
<reference evidence="2 3" key="1">
    <citation type="submission" date="2020-08" db="EMBL/GenBank/DDBJ databases">
        <title>Genomic Encyclopedia of Type Strains, Phase IV (KMG-IV): sequencing the most valuable type-strain genomes for metagenomic binning, comparative biology and taxonomic classification.</title>
        <authorList>
            <person name="Goeker M."/>
        </authorList>
    </citation>
    <scope>NUCLEOTIDE SEQUENCE [LARGE SCALE GENOMIC DNA]</scope>
    <source>
        <strain evidence="2 3">DSM 22359</strain>
    </source>
</reference>
<feature type="region of interest" description="Disordered" evidence="1">
    <location>
        <begin position="33"/>
        <end position="58"/>
    </location>
</feature>
<accession>A0A840U643</accession>
<protein>
    <submittedName>
        <fullName evidence="2">Uncharacterized protein</fullName>
    </submittedName>
</protein>
<evidence type="ECO:0000256" key="1">
    <source>
        <dbReference type="SAM" id="MobiDB-lite"/>
    </source>
</evidence>
<keyword evidence="3" id="KW-1185">Reference proteome</keyword>
<dbReference type="RefSeq" id="WP_183702141.1">
    <property type="nucleotide sequence ID" value="NZ_JACHFE010000004.1"/>
</dbReference>
<dbReference type="EMBL" id="JACHFE010000004">
    <property type="protein sequence ID" value="MBB5321194.1"/>
    <property type="molecule type" value="Genomic_DNA"/>
</dbReference>
<dbReference type="Proteomes" id="UP000591735">
    <property type="component" value="Unassembled WGS sequence"/>
</dbReference>
<evidence type="ECO:0000313" key="2">
    <source>
        <dbReference type="EMBL" id="MBB5321194.1"/>
    </source>
</evidence>
<sequence>MTIEHITNRQAFEEVLREDQLAMDEAERQQAIEARKRREREHRLDLDEEARNSFGGPA</sequence>
<gene>
    <name evidence="2" type="ORF">HNR38_001683</name>
</gene>